<dbReference type="Proteomes" id="UP000685013">
    <property type="component" value="Chromosome 2"/>
</dbReference>
<gene>
    <name evidence="8" type="primary">GONST3</name>
    <name evidence="8" type="ORF">SDJN03_02975</name>
</gene>
<feature type="domain" description="Sugar phosphate transporter" evidence="7">
    <location>
        <begin position="104"/>
        <end position="379"/>
    </location>
</feature>
<evidence type="ECO:0000256" key="5">
    <source>
        <dbReference type="SAM" id="MobiDB-lite"/>
    </source>
</evidence>
<keyword evidence="3 6" id="KW-1133">Transmembrane helix</keyword>
<feature type="transmembrane region" description="Helical" evidence="6">
    <location>
        <begin position="151"/>
        <end position="170"/>
    </location>
</feature>
<keyword evidence="4 6" id="KW-0472">Membrane</keyword>
<dbReference type="InterPro" id="IPR050186">
    <property type="entry name" value="TPT_transporter"/>
</dbReference>
<feature type="region of interest" description="Disordered" evidence="5">
    <location>
        <begin position="53"/>
        <end position="72"/>
    </location>
</feature>
<feature type="transmembrane region" description="Helical" evidence="6">
    <location>
        <begin position="125"/>
        <end position="144"/>
    </location>
</feature>
<keyword evidence="2 6" id="KW-0812">Transmembrane</keyword>
<feature type="non-terminal residue" evidence="8">
    <location>
        <position position="1"/>
    </location>
</feature>
<feature type="transmembrane region" description="Helical" evidence="6">
    <location>
        <begin position="338"/>
        <end position="357"/>
    </location>
</feature>
<evidence type="ECO:0000256" key="1">
    <source>
        <dbReference type="ARBA" id="ARBA00004141"/>
    </source>
</evidence>
<accession>A0AAV6P010</accession>
<feature type="region of interest" description="Disordered" evidence="5">
    <location>
        <begin position="391"/>
        <end position="423"/>
    </location>
</feature>
<sequence>MQIHVPSSTFLNRTVSSVRFEYKYNSRNTHFPSTVLLRLRDLRSHCRWQMSNKDDIENPNNADKVQKGPGTSALSGEIPSNWYAMVLQQVSVYGVAAGYCISASLLSIINKWAVMKFPYPGALTALQYFTSAAGVFVCGQAGFIEHDRLDLLTMWRFLPAAIIFYLSLFTNSELLLHANVDTFIVFRSAVPIFVAIGETLFLHQPWPSMKTWLSLATILGGSVLYVLTDYQFTLAAYFWALAYLISMSIDFVYIKHVVMTIGLNTWGLVLYNNLEALLLFPLELLIMGELKKIKHEISDESDWHSFAVVLPVGLSCLFGLSISFFGFSCRRAISATGFTVLGIVNKLLTVVINLVIWDKHSTFIGTVGLLICMFGGILYQQSTSSKQKAATKEVRVQETEEEEQQKLLEMQSASVSESEDGRS</sequence>
<evidence type="ECO:0000256" key="6">
    <source>
        <dbReference type="SAM" id="Phobius"/>
    </source>
</evidence>
<feature type="transmembrane region" description="Helical" evidence="6">
    <location>
        <begin position="363"/>
        <end position="379"/>
    </location>
</feature>
<name>A0AAV6P010_9ROSI</name>
<dbReference type="PANTHER" id="PTHR11132">
    <property type="entry name" value="SOLUTE CARRIER FAMILY 35"/>
    <property type="match status" value="1"/>
</dbReference>
<comment type="caution">
    <text evidence="8">The sequence shown here is derived from an EMBL/GenBank/DDBJ whole genome shotgun (WGS) entry which is preliminary data.</text>
</comment>
<dbReference type="GO" id="GO:0016020">
    <property type="term" value="C:membrane"/>
    <property type="evidence" value="ECO:0007669"/>
    <property type="project" value="UniProtKB-SubCell"/>
</dbReference>
<feature type="transmembrane region" description="Helical" evidence="6">
    <location>
        <begin position="182"/>
        <end position="202"/>
    </location>
</feature>
<organism evidence="8 9">
    <name type="scientific">Cucurbita argyrosperma subsp. sororia</name>
    <dbReference type="NCBI Taxonomy" id="37648"/>
    <lineage>
        <taxon>Eukaryota</taxon>
        <taxon>Viridiplantae</taxon>
        <taxon>Streptophyta</taxon>
        <taxon>Embryophyta</taxon>
        <taxon>Tracheophyta</taxon>
        <taxon>Spermatophyta</taxon>
        <taxon>Magnoliopsida</taxon>
        <taxon>eudicotyledons</taxon>
        <taxon>Gunneridae</taxon>
        <taxon>Pentapetalae</taxon>
        <taxon>rosids</taxon>
        <taxon>fabids</taxon>
        <taxon>Cucurbitales</taxon>
        <taxon>Cucurbitaceae</taxon>
        <taxon>Cucurbiteae</taxon>
        <taxon>Cucurbita</taxon>
    </lineage>
</organism>
<dbReference type="Pfam" id="PF03151">
    <property type="entry name" value="TPT"/>
    <property type="match status" value="1"/>
</dbReference>
<feature type="transmembrane region" description="Helical" evidence="6">
    <location>
        <begin position="266"/>
        <end position="286"/>
    </location>
</feature>
<protein>
    <submittedName>
        <fullName evidence="8">GDP-mannose transporter GONST3</fullName>
    </submittedName>
</protein>
<evidence type="ECO:0000313" key="9">
    <source>
        <dbReference type="Proteomes" id="UP000685013"/>
    </source>
</evidence>
<feature type="transmembrane region" description="Helical" evidence="6">
    <location>
        <begin position="234"/>
        <end position="254"/>
    </location>
</feature>
<feature type="transmembrane region" description="Helical" evidence="6">
    <location>
        <begin position="306"/>
        <end position="326"/>
    </location>
</feature>
<evidence type="ECO:0000256" key="4">
    <source>
        <dbReference type="ARBA" id="ARBA00023136"/>
    </source>
</evidence>
<comment type="subcellular location">
    <subcellularLocation>
        <location evidence="1">Membrane</location>
        <topology evidence="1">Multi-pass membrane protein</topology>
    </subcellularLocation>
</comment>
<evidence type="ECO:0000313" key="8">
    <source>
        <dbReference type="EMBL" id="KAG6605658.1"/>
    </source>
</evidence>
<dbReference type="AlphaFoldDB" id="A0AAV6P010"/>
<reference evidence="8 9" key="1">
    <citation type="journal article" date="2021" name="Hortic Res">
        <title>The domestication of Cucurbita argyrosperma as revealed by the genome of its wild relative.</title>
        <authorList>
            <person name="Barrera-Redondo J."/>
            <person name="Sanchez-de la Vega G."/>
            <person name="Aguirre-Liguori J.A."/>
            <person name="Castellanos-Morales G."/>
            <person name="Gutierrez-Guerrero Y.T."/>
            <person name="Aguirre-Dugua X."/>
            <person name="Aguirre-Planter E."/>
            <person name="Tenaillon M.I."/>
            <person name="Lira-Saade R."/>
            <person name="Eguiarte L.E."/>
        </authorList>
    </citation>
    <scope>NUCLEOTIDE SEQUENCE [LARGE SCALE GENOMIC DNA]</scope>
    <source>
        <strain evidence="8">JBR-2021</strain>
    </source>
</reference>
<dbReference type="EMBL" id="JAGKQH010000002">
    <property type="protein sequence ID" value="KAG6605658.1"/>
    <property type="molecule type" value="Genomic_DNA"/>
</dbReference>
<proteinExistence type="predicted"/>
<feature type="transmembrane region" description="Helical" evidence="6">
    <location>
        <begin position="90"/>
        <end position="113"/>
    </location>
</feature>
<evidence type="ECO:0000259" key="7">
    <source>
        <dbReference type="Pfam" id="PF03151"/>
    </source>
</evidence>
<keyword evidence="9" id="KW-1185">Reference proteome</keyword>
<dbReference type="InterPro" id="IPR004853">
    <property type="entry name" value="Sugar_P_trans_dom"/>
</dbReference>
<evidence type="ECO:0000256" key="2">
    <source>
        <dbReference type="ARBA" id="ARBA00022692"/>
    </source>
</evidence>
<evidence type="ECO:0000256" key="3">
    <source>
        <dbReference type="ARBA" id="ARBA00022989"/>
    </source>
</evidence>